<accession>A0A0F6AEK7</accession>
<evidence type="ECO:0000313" key="1">
    <source>
        <dbReference type="EMBL" id="KKE84630.1"/>
    </source>
</evidence>
<dbReference type="EMBL" id="AUXW01000124">
    <property type="protein sequence ID" value="KKE84630.1"/>
    <property type="molecule type" value="Genomic_DNA"/>
</dbReference>
<protein>
    <submittedName>
        <fullName evidence="1">Uncharacterized protein</fullName>
    </submittedName>
</protein>
<dbReference type="PATRIC" id="fig|1129367.4.peg.1345"/>
<proteinExistence type="predicted"/>
<evidence type="ECO:0000313" key="2">
    <source>
        <dbReference type="Proteomes" id="UP000033434"/>
    </source>
</evidence>
<dbReference type="Proteomes" id="UP000033434">
    <property type="component" value="Unassembled WGS sequence"/>
</dbReference>
<reference evidence="1 2" key="1">
    <citation type="journal article" date="2015" name="BMC Genomics">
        <title>Genome mining reveals unlocked bioactive potential of marine Gram-negative bacteria.</title>
        <authorList>
            <person name="Machado H."/>
            <person name="Sonnenschein E.C."/>
            <person name="Melchiorsen J."/>
            <person name="Gram L."/>
        </authorList>
    </citation>
    <scope>NUCLEOTIDE SEQUENCE [LARGE SCALE GENOMIC DNA]</scope>
    <source>
        <strain evidence="1 2">S4054</strain>
    </source>
</reference>
<sequence>MLVGALGAAGLAVGIAIDKGIAKDFHKQIEIHKAKYIENIAFLLKGYFPSAEGFSLSKLEFTAAKNDADSVNTSLVIKVEENSNIDFVSIELEVIKFDDLKTSDAFWQNFEKKLKKGL</sequence>
<name>A0A0F6AEK7_9GAMM</name>
<comment type="caution">
    <text evidence="1">The sequence shown here is derived from an EMBL/GenBank/DDBJ whole genome shotgun (WGS) entry which is preliminary data.</text>
</comment>
<dbReference type="AlphaFoldDB" id="A0A0F6AEK7"/>
<organism evidence="1 2">
    <name type="scientific">Pseudoalteromonas luteoviolacea S4054</name>
    <dbReference type="NCBI Taxonomy" id="1129367"/>
    <lineage>
        <taxon>Bacteria</taxon>
        <taxon>Pseudomonadati</taxon>
        <taxon>Pseudomonadota</taxon>
        <taxon>Gammaproteobacteria</taxon>
        <taxon>Alteromonadales</taxon>
        <taxon>Pseudoalteromonadaceae</taxon>
        <taxon>Pseudoalteromonas</taxon>
    </lineage>
</organism>
<gene>
    <name evidence="1" type="ORF">N479_07940</name>
</gene>